<organism evidence="5">
    <name type="scientific">Harpegnathos saltator</name>
    <name type="common">Jerdon's jumping ant</name>
    <dbReference type="NCBI Taxonomy" id="610380"/>
    <lineage>
        <taxon>Eukaryota</taxon>
        <taxon>Metazoa</taxon>
        <taxon>Ecdysozoa</taxon>
        <taxon>Arthropoda</taxon>
        <taxon>Hexapoda</taxon>
        <taxon>Insecta</taxon>
        <taxon>Pterygota</taxon>
        <taxon>Neoptera</taxon>
        <taxon>Endopterygota</taxon>
        <taxon>Hymenoptera</taxon>
        <taxon>Apocrita</taxon>
        <taxon>Aculeata</taxon>
        <taxon>Formicoidea</taxon>
        <taxon>Formicidae</taxon>
        <taxon>Ponerinae</taxon>
        <taxon>Ponerini</taxon>
        <taxon>Harpegnathos</taxon>
    </lineage>
</organism>
<dbReference type="InParanoid" id="E2C8Y7"/>
<keyword evidence="3" id="KW-0812">Transmembrane</keyword>
<dbReference type="STRING" id="610380.E2C8Y7"/>
<evidence type="ECO:0000313" key="4">
    <source>
        <dbReference type="EMBL" id="EFN75605.1"/>
    </source>
</evidence>
<dbReference type="EMBL" id="GL453744">
    <property type="protein sequence ID" value="EFN75605.1"/>
    <property type="molecule type" value="Genomic_DNA"/>
</dbReference>
<dbReference type="PANTHER" id="PTHR24322:SF736">
    <property type="entry name" value="RETINOL DEHYDROGENASE 10"/>
    <property type="match status" value="1"/>
</dbReference>
<name>E2C8Y7_HARSA</name>
<comment type="similarity">
    <text evidence="1">Belongs to the short-chain dehydrogenases/reductases (SDR) family.</text>
</comment>
<proteinExistence type="inferred from homology"/>
<dbReference type="GO" id="GO:0016616">
    <property type="term" value="F:oxidoreductase activity, acting on the CH-OH group of donors, NAD or NADP as acceptor"/>
    <property type="evidence" value="ECO:0007669"/>
    <property type="project" value="TreeGrafter"/>
</dbReference>
<dbReference type="InterPro" id="IPR036291">
    <property type="entry name" value="NAD(P)-bd_dom_sf"/>
</dbReference>
<sequence length="275" mass="30472">MFSSINLWFFLSAEFLIGAVISAILVLLSVIKSLLPKPPRDLTGDVVLIVGASSTLGEFLAEEFAESGCSVICVDNDLRSLKEITAKLKSRYCRVEEIGPLYNDGGEESREVQPTIVAYECDLLDCNAVRKIAKKVEDEVGGIDILVTCAGQPNQDIFDTASTTLMSHHWATLAFLPYMLRRNRKTHIVGITPVASTHDRYMASRTAIAGLMESISQELSNHSSHLTFLAVSPTLEHSSMRESEQQVAKEVVQAIRKDQCNVHVSWSSKILYRLR</sequence>
<keyword evidence="3" id="KW-1133">Transmembrane helix</keyword>
<dbReference type="PRINTS" id="PR00081">
    <property type="entry name" value="GDHRDH"/>
</dbReference>
<dbReference type="OMA" id="CSVICVD"/>
<dbReference type="Gene3D" id="3.40.50.720">
    <property type="entry name" value="NAD(P)-binding Rossmann-like Domain"/>
    <property type="match status" value="1"/>
</dbReference>
<evidence type="ECO:0000313" key="5">
    <source>
        <dbReference type="Proteomes" id="UP000008237"/>
    </source>
</evidence>
<gene>
    <name evidence="4" type="ORF">EAI_04572</name>
</gene>
<dbReference type="Pfam" id="PF00106">
    <property type="entry name" value="adh_short"/>
    <property type="match status" value="2"/>
</dbReference>
<dbReference type="SUPFAM" id="SSF51735">
    <property type="entry name" value="NAD(P)-binding Rossmann-fold domains"/>
    <property type="match status" value="1"/>
</dbReference>
<keyword evidence="5" id="KW-1185">Reference proteome</keyword>
<reference evidence="4 5" key="1">
    <citation type="journal article" date="2010" name="Science">
        <title>Genomic comparison of the ants Camponotus floridanus and Harpegnathos saltator.</title>
        <authorList>
            <person name="Bonasio R."/>
            <person name="Zhang G."/>
            <person name="Ye C."/>
            <person name="Mutti N.S."/>
            <person name="Fang X."/>
            <person name="Qin N."/>
            <person name="Donahue G."/>
            <person name="Yang P."/>
            <person name="Li Q."/>
            <person name="Li C."/>
            <person name="Zhang P."/>
            <person name="Huang Z."/>
            <person name="Berger S.L."/>
            <person name="Reinberg D."/>
            <person name="Wang J."/>
            <person name="Liebig J."/>
        </authorList>
    </citation>
    <scope>NUCLEOTIDE SEQUENCE [LARGE SCALE GENOMIC DNA]</scope>
    <source>
        <strain evidence="4 5">R22 G/1</strain>
    </source>
</reference>
<dbReference type="InterPro" id="IPR002347">
    <property type="entry name" value="SDR_fam"/>
</dbReference>
<evidence type="ECO:0000256" key="1">
    <source>
        <dbReference type="ARBA" id="ARBA00006484"/>
    </source>
</evidence>
<dbReference type="PANTHER" id="PTHR24322">
    <property type="entry name" value="PKSB"/>
    <property type="match status" value="1"/>
</dbReference>
<dbReference type="OrthoDB" id="6251714at2759"/>
<evidence type="ECO:0000256" key="3">
    <source>
        <dbReference type="SAM" id="Phobius"/>
    </source>
</evidence>
<evidence type="ECO:0000256" key="2">
    <source>
        <dbReference type="ARBA" id="ARBA00023002"/>
    </source>
</evidence>
<accession>E2C8Y7</accession>
<dbReference type="AlphaFoldDB" id="E2C8Y7"/>
<protein>
    <submittedName>
        <fullName evidence="4">Retinol dehydrogenase 10-A</fullName>
    </submittedName>
</protein>
<keyword evidence="2" id="KW-0560">Oxidoreductase</keyword>
<keyword evidence="3" id="KW-0472">Membrane</keyword>
<feature type="transmembrane region" description="Helical" evidence="3">
    <location>
        <begin position="6"/>
        <end position="31"/>
    </location>
</feature>
<dbReference type="Proteomes" id="UP000008237">
    <property type="component" value="Unassembled WGS sequence"/>
</dbReference>